<keyword evidence="2 8" id="KW-0812">Transmembrane</keyword>
<organism evidence="10">
    <name type="scientific">Amphimedon queenslandica</name>
    <name type="common">Sponge</name>
    <dbReference type="NCBI Taxonomy" id="400682"/>
    <lineage>
        <taxon>Eukaryota</taxon>
        <taxon>Metazoa</taxon>
        <taxon>Porifera</taxon>
        <taxon>Demospongiae</taxon>
        <taxon>Heteroscleromorpha</taxon>
        <taxon>Haplosclerida</taxon>
        <taxon>Niphatidae</taxon>
        <taxon>Amphimedon</taxon>
    </lineage>
</organism>
<name>A0A1X7VF15_AMPQE</name>
<proteinExistence type="predicted"/>
<dbReference type="InterPro" id="IPR050125">
    <property type="entry name" value="GPCR_opsins"/>
</dbReference>
<feature type="domain" description="G-protein coupled receptors family 1 profile" evidence="9">
    <location>
        <begin position="33"/>
        <end position="287"/>
    </location>
</feature>
<reference evidence="10" key="2">
    <citation type="submission" date="2017-05" db="UniProtKB">
        <authorList>
            <consortium name="EnsemblMetazoa"/>
        </authorList>
    </citation>
    <scope>IDENTIFICATION</scope>
</reference>
<dbReference type="EnsemblMetazoa" id="Aqu2.1.38593_001">
    <property type="protein sequence ID" value="Aqu2.1.38593_001"/>
    <property type="gene ID" value="Aqu2.1.38593"/>
</dbReference>
<keyword evidence="11" id="KW-1185">Reference proteome</keyword>
<evidence type="ECO:0000256" key="2">
    <source>
        <dbReference type="ARBA" id="ARBA00022692"/>
    </source>
</evidence>
<dbReference type="AlphaFoldDB" id="A0A1X7VF15"/>
<dbReference type="OMA" id="CLESWDH"/>
<gene>
    <name evidence="10" type="primary">105316855</name>
</gene>
<dbReference type="GO" id="GO:0004930">
    <property type="term" value="F:G protein-coupled receptor activity"/>
    <property type="evidence" value="ECO:0007669"/>
    <property type="project" value="UniProtKB-KW"/>
</dbReference>
<keyword evidence="5 8" id="KW-0472">Membrane</keyword>
<evidence type="ECO:0000313" key="10">
    <source>
        <dbReference type="EnsemblMetazoa" id="Aqu2.1.38593_001"/>
    </source>
</evidence>
<feature type="transmembrane region" description="Helical" evidence="8">
    <location>
        <begin position="97"/>
        <end position="118"/>
    </location>
</feature>
<dbReference type="Gene3D" id="1.20.1070.10">
    <property type="entry name" value="Rhodopsin 7-helix transmembrane proteins"/>
    <property type="match status" value="1"/>
</dbReference>
<dbReference type="SUPFAM" id="SSF81321">
    <property type="entry name" value="Family A G protein-coupled receptor-like"/>
    <property type="match status" value="1"/>
</dbReference>
<dbReference type="InParanoid" id="A0A1X7VF15"/>
<evidence type="ECO:0000256" key="8">
    <source>
        <dbReference type="SAM" id="Phobius"/>
    </source>
</evidence>
<protein>
    <recommendedName>
        <fullName evidence="9">G-protein coupled receptors family 1 profile domain-containing protein</fullName>
    </recommendedName>
</protein>
<keyword evidence="7" id="KW-0807">Transducer</keyword>
<sequence length="325" mass="36645">MSLNSTDFLLTGDINAPVFSAILGIEAVIGIIANIGVLLVTLYEKKSWTKSSTMFFTSHLLANLNVSFSLLLFSIAIGAKEWIFGITPQGKNQICIIVAYTYWNSALIIAMTLSAISFDRFLFIVKPHFHKEFMTPRVALILTITLWLLGSMINTTPFYGIGQYGYFSSYGICTNIFQNTSMFYLTLNVSIYSAIYLTIAVMTIWTFCYTRGFIKEQATMVGSDGVYLSKEKRLFGIFGSMLIAFIITVLPGYTIGFISAIYPLQDNVYLVNIAFNDSIIMTNPFIQLYFRPEIKSLIGSLTKKIRNKFKMKQHSTRIRVVPINN</sequence>
<evidence type="ECO:0000256" key="6">
    <source>
        <dbReference type="ARBA" id="ARBA00023170"/>
    </source>
</evidence>
<feature type="transmembrane region" description="Helical" evidence="8">
    <location>
        <begin position="234"/>
        <end position="262"/>
    </location>
</feature>
<comment type="subcellular location">
    <subcellularLocation>
        <location evidence="1">Membrane</location>
        <topology evidence="1">Multi-pass membrane protein</topology>
    </subcellularLocation>
</comment>
<dbReference type="PROSITE" id="PS50262">
    <property type="entry name" value="G_PROTEIN_RECEP_F1_2"/>
    <property type="match status" value="1"/>
</dbReference>
<dbReference type="KEGG" id="aqu:105316855"/>
<dbReference type="Proteomes" id="UP000007879">
    <property type="component" value="Unassembled WGS sequence"/>
</dbReference>
<evidence type="ECO:0000256" key="5">
    <source>
        <dbReference type="ARBA" id="ARBA00023136"/>
    </source>
</evidence>
<feature type="transmembrane region" description="Helical" evidence="8">
    <location>
        <begin position="138"/>
        <end position="161"/>
    </location>
</feature>
<dbReference type="FunCoup" id="A0A1X7VF15">
    <property type="interactions" value="206"/>
</dbReference>
<feature type="transmembrane region" description="Helical" evidence="8">
    <location>
        <begin position="20"/>
        <end position="43"/>
    </location>
</feature>
<feature type="transmembrane region" description="Helical" evidence="8">
    <location>
        <begin position="191"/>
        <end position="214"/>
    </location>
</feature>
<evidence type="ECO:0000256" key="7">
    <source>
        <dbReference type="ARBA" id="ARBA00023224"/>
    </source>
</evidence>
<keyword evidence="3 8" id="KW-1133">Transmembrane helix</keyword>
<evidence type="ECO:0000256" key="3">
    <source>
        <dbReference type="ARBA" id="ARBA00022989"/>
    </source>
</evidence>
<dbReference type="Pfam" id="PF00001">
    <property type="entry name" value="7tm_1"/>
    <property type="match status" value="1"/>
</dbReference>
<feature type="transmembrane region" description="Helical" evidence="8">
    <location>
        <begin position="55"/>
        <end position="77"/>
    </location>
</feature>
<keyword evidence="6" id="KW-0675">Receptor</keyword>
<dbReference type="InterPro" id="IPR000276">
    <property type="entry name" value="GPCR_Rhodpsn"/>
</dbReference>
<dbReference type="PANTHER" id="PTHR24240">
    <property type="entry name" value="OPSIN"/>
    <property type="match status" value="1"/>
</dbReference>
<dbReference type="EnsemblMetazoa" id="XM_011412088.2">
    <property type="protein sequence ID" value="XP_011410390.1"/>
    <property type="gene ID" value="LOC105316855"/>
</dbReference>
<evidence type="ECO:0000259" key="9">
    <source>
        <dbReference type="PROSITE" id="PS50262"/>
    </source>
</evidence>
<evidence type="ECO:0000256" key="1">
    <source>
        <dbReference type="ARBA" id="ARBA00004141"/>
    </source>
</evidence>
<dbReference type="CDD" id="cd00637">
    <property type="entry name" value="7tm_classA_rhodopsin-like"/>
    <property type="match status" value="1"/>
</dbReference>
<dbReference type="OrthoDB" id="10044919at2759"/>
<evidence type="ECO:0000256" key="4">
    <source>
        <dbReference type="ARBA" id="ARBA00023040"/>
    </source>
</evidence>
<dbReference type="GO" id="GO:0016020">
    <property type="term" value="C:membrane"/>
    <property type="evidence" value="ECO:0007669"/>
    <property type="project" value="UniProtKB-SubCell"/>
</dbReference>
<reference evidence="11" key="1">
    <citation type="journal article" date="2010" name="Nature">
        <title>The Amphimedon queenslandica genome and the evolution of animal complexity.</title>
        <authorList>
            <person name="Srivastava M."/>
            <person name="Simakov O."/>
            <person name="Chapman J."/>
            <person name="Fahey B."/>
            <person name="Gauthier M.E."/>
            <person name="Mitros T."/>
            <person name="Richards G.S."/>
            <person name="Conaco C."/>
            <person name="Dacre M."/>
            <person name="Hellsten U."/>
            <person name="Larroux C."/>
            <person name="Putnam N.H."/>
            <person name="Stanke M."/>
            <person name="Adamska M."/>
            <person name="Darling A."/>
            <person name="Degnan S.M."/>
            <person name="Oakley T.H."/>
            <person name="Plachetzki D.C."/>
            <person name="Zhai Y."/>
            <person name="Adamski M."/>
            <person name="Calcino A."/>
            <person name="Cummins S.F."/>
            <person name="Goodstein D.M."/>
            <person name="Harris C."/>
            <person name="Jackson D.J."/>
            <person name="Leys S.P."/>
            <person name="Shu S."/>
            <person name="Woodcroft B.J."/>
            <person name="Vervoort M."/>
            <person name="Kosik K.S."/>
            <person name="Manning G."/>
            <person name="Degnan B.M."/>
            <person name="Rokhsar D.S."/>
        </authorList>
    </citation>
    <scope>NUCLEOTIDE SEQUENCE [LARGE SCALE GENOMIC DNA]</scope>
</reference>
<dbReference type="InterPro" id="IPR017452">
    <property type="entry name" value="GPCR_Rhodpsn_7TM"/>
</dbReference>
<evidence type="ECO:0000313" key="11">
    <source>
        <dbReference type="Proteomes" id="UP000007879"/>
    </source>
</evidence>
<accession>A0A1X7VF15</accession>
<keyword evidence="4" id="KW-0297">G-protein coupled receptor</keyword>